<dbReference type="PANTHER" id="PTHR43191:SF2">
    <property type="entry name" value="RRNA METHYLTRANSFERASE 3, MITOCHONDRIAL"/>
    <property type="match status" value="1"/>
</dbReference>
<dbReference type="RefSeq" id="XP_013239525.1">
    <property type="nucleotide sequence ID" value="XM_013384071.1"/>
</dbReference>
<dbReference type="InterPro" id="IPR001537">
    <property type="entry name" value="SpoU_MeTrfase"/>
</dbReference>
<dbReference type="SUPFAM" id="SSF75217">
    <property type="entry name" value="alpha/beta knot"/>
    <property type="match status" value="1"/>
</dbReference>
<evidence type="ECO:0000313" key="5">
    <source>
        <dbReference type="Proteomes" id="UP000029725"/>
    </source>
</evidence>
<dbReference type="EMBL" id="JMKJ01000013">
    <property type="protein sequence ID" value="KGG53083.1"/>
    <property type="molecule type" value="Genomic_DNA"/>
</dbReference>
<proteinExistence type="predicted"/>
<dbReference type="GO" id="GO:0003723">
    <property type="term" value="F:RNA binding"/>
    <property type="evidence" value="ECO:0007669"/>
    <property type="project" value="InterPro"/>
</dbReference>
<gene>
    <name evidence="4" type="ORF">DI09_111p80</name>
</gene>
<keyword evidence="2" id="KW-0808">Transferase</keyword>
<protein>
    <recommendedName>
        <fullName evidence="3">tRNA/rRNA methyltransferase SpoU type domain-containing protein</fullName>
    </recommendedName>
</protein>
<dbReference type="InterPro" id="IPR029028">
    <property type="entry name" value="Alpha/beta_knot_MTases"/>
</dbReference>
<dbReference type="GeneID" id="25258037"/>
<dbReference type="Gene3D" id="3.40.1280.10">
    <property type="match status" value="1"/>
</dbReference>
<sequence length="288" mass="31834">MKSSRRLSHYISLASSASYRYASGTYLLEGSELIHEFVSQNSPVHVKSLCMSRDFHLNKLPNLAGERKAALESVLANFAANDPAYLKSYQINRITDSNSEGIVAEIEMIDHKFPKKNILILDGIRNPGNMGALLRSAVYFNWDTVVVIPEAADPFGVACVRAARNAQSYVGIETIKPEGLEEIFSPDRTLFLAIPSPVERLNLNEYGDLMKAGSKVLILGSESHGISEKLRNHCREAKNVYEVNVLNLNPKQMESLNVSIAGSILMSKLQDLNANEAVQISKLNRSNV</sequence>
<dbReference type="VEuPathDB" id="MicrosporidiaDB:DI09_111p80"/>
<dbReference type="Proteomes" id="UP000029725">
    <property type="component" value="Unassembled WGS sequence"/>
</dbReference>
<keyword evidence="1" id="KW-0489">Methyltransferase</keyword>
<accession>A0A098VVC0</accession>
<evidence type="ECO:0000256" key="1">
    <source>
        <dbReference type="ARBA" id="ARBA00022603"/>
    </source>
</evidence>
<dbReference type="PANTHER" id="PTHR43191">
    <property type="entry name" value="RRNA METHYLTRANSFERASE 3"/>
    <property type="match status" value="1"/>
</dbReference>
<feature type="domain" description="tRNA/rRNA methyltransferase SpoU type" evidence="3">
    <location>
        <begin position="118"/>
        <end position="266"/>
    </location>
</feature>
<evidence type="ECO:0000313" key="4">
    <source>
        <dbReference type="EMBL" id="KGG53083.1"/>
    </source>
</evidence>
<dbReference type="AlphaFoldDB" id="A0A098VVC0"/>
<dbReference type="CDD" id="cd18095">
    <property type="entry name" value="SpoU-like_rRNA-MTase"/>
    <property type="match status" value="1"/>
</dbReference>
<dbReference type="InterPro" id="IPR029026">
    <property type="entry name" value="tRNA_m1G_MTases_N"/>
</dbReference>
<dbReference type="Pfam" id="PF00588">
    <property type="entry name" value="SpoU_methylase"/>
    <property type="match status" value="1"/>
</dbReference>
<dbReference type="OrthoDB" id="270651at2759"/>
<comment type="caution">
    <text evidence="4">The sequence shown here is derived from an EMBL/GenBank/DDBJ whole genome shotgun (WGS) entry which is preliminary data.</text>
</comment>
<evidence type="ECO:0000256" key="2">
    <source>
        <dbReference type="ARBA" id="ARBA00022679"/>
    </source>
</evidence>
<reference evidence="4 5" key="1">
    <citation type="submission" date="2014-04" db="EMBL/GenBank/DDBJ databases">
        <title>A new species of microsporidia sheds light on the evolution of extreme parasitism.</title>
        <authorList>
            <person name="Haag K.L."/>
            <person name="James T.Y."/>
            <person name="Larsson R."/>
            <person name="Schaer T.M."/>
            <person name="Refardt D."/>
            <person name="Pombert J.-F."/>
            <person name="Ebert D."/>
        </authorList>
    </citation>
    <scope>NUCLEOTIDE SEQUENCE [LARGE SCALE GENOMIC DNA]</scope>
    <source>
        <strain evidence="4 5">UGP3</strain>
        <tissue evidence="4">Spores</tissue>
    </source>
</reference>
<dbReference type="InterPro" id="IPR051259">
    <property type="entry name" value="rRNA_Methyltransferase"/>
</dbReference>
<evidence type="ECO:0000259" key="3">
    <source>
        <dbReference type="Pfam" id="PF00588"/>
    </source>
</evidence>
<name>A0A098VVC0_9MICR</name>
<dbReference type="GO" id="GO:0008173">
    <property type="term" value="F:RNA methyltransferase activity"/>
    <property type="evidence" value="ECO:0007669"/>
    <property type="project" value="InterPro"/>
</dbReference>
<keyword evidence="5" id="KW-1185">Reference proteome</keyword>
<dbReference type="GO" id="GO:0032259">
    <property type="term" value="P:methylation"/>
    <property type="evidence" value="ECO:0007669"/>
    <property type="project" value="UniProtKB-KW"/>
</dbReference>
<dbReference type="GO" id="GO:0006396">
    <property type="term" value="P:RNA processing"/>
    <property type="evidence" value="ECO:0007669"/>
    <property type="project" value="InterPro"/>
</dbReference>
<dbReference type="HOGENOM" id="CLU_021322_3_0_1"/>
<organism evidence="4 5">
    <name type="scientific">Mitosporidium daphniae</name>
    <dbReference type="NCBI Taxonomy" id="1485682"/>
    <lineage>
        <taxon>Eukaryota</taxon>
        <taxon>Fungi</taxon>
        <taxon>Fungi incertae sedis</taxon>
        <taxon>Microsporidia</taxon>
        <taxon>Mitosporidium</taxon>
    </lineage>
</organism>